<dbReference type="PANTHER" id="PTHR24373:SF275">
    <property type="entry name" value="TIR DOMAIN-CONTAINING PROTEIN"/>
    <property type="match status" value="1"/>
</dbReference>
<dbReference type="GeneTree" id="ENSGT00940000164586"/>
<sequence length="288" mass="31232">MPSTVHLLSLPPRLSDRVWLLELSHNNLSHLPCGSFLGSLRNVGVAAFSQCPVGGGVLRGLGFLEQLDLSRNQVACLLLVFSATMGSLLCLDLSPNLLATLGPCSLWGLGNLEQLDLSHNQLAELGTARLGGLSHLRWLLLAGNDMSELEAQAFVALWVLGLLSVVGNRLQQLKFNIIAGIWAAGTRLLLASNPWVCDCDLQWTFGKLDHLRHLHVANLGNLSCAGPERLAGVVLGSVEAWLCTGLSRAPCWSLAVVPRRLLCWVIVAEHKCRRDPRAAGEQRSPLER</sequence>
<dbReference type="GO" id="GO:0038023">
    <property type="term" value="F:signaling receptor activity"/>
    <property type="evidence" value="ECO:0000318"/>
    <property type="project" value="GO_Central"/>
</dbReference>
<dbReference type="GO" id="GO:0005886">
    <property type="term" value="C:plasma membrane"/>
    <property type="evidence" value="ECO:0000318"/>
    <property type="project" value="GO_Central"/>
</dbReference>
<dbReference type="Ensembl" id="ENSECAT00000116442.1">
    <property type="protein sequence ID" value="ENSECAP00000066596.1"/>
    <property type="gene ID" value="ENSECAG00000053918.1"/>
</dbReference>
<evidence type="ECO:0000313" key="6">
    <source>
        <dbReference type="Proteomes" id="UP000002281"/>
    </source>
</evidence>
<keyword evidence="2" id="KW-0732">Signal</keyword>
<protein>
    <recommendedName>
        <fullName evidence="4">LRRCT domain-containing protein</fullName>
    </recommendedName>
</protein>
<accession>A0A9L0R531</accession>
<evidence type="ECO:0000259" key="4">
    <source>
        <dbReference type="SMART" id="SM00082"/>
    </source>
</evidence>
<name>A0A9L0R531_HORSE</name>
<dbReference type="InterPro" id="IPR032675">
    <property type="entry name" value="LRR_dom_sf"/>
</dbReference>
<keyword evidence="3" id="KW-0677">Repeat</keyword>
<organism evidence="5 6">
    <name type="scientific">Equus caballus</name>
    <name type="common">Horse</name>
    <dbReference type="NCBI Taxonomy" id="9796"/>
    <lineage>
        <taxon>Eukaryota</taxon>
        <taxon>Metazoa</taxon>
        <taxon>Chordata</taxon>
        <taxon>Craniata</taxon>
        <taxon>Vertebrata</taxon>
        <taxon>Euteleostomi</taxon>
        <taxon>Mammalia</taxon>
        <taxon>Eutheria</taxon>
        <taxon>Laurasiatheria</taxon>
        <taxon>Perissodactyla</taxon>
        <taxon>Equidae</taxon>
        <taxon>Equus</taxon>
    </lineage>
</organism>
<dbReference type="InterPro" id="IPR003591">
    <property type="entry name" value="Leu-rich_rpt_typical-subtyp"/>
</dbReference>
<dbReference type="Ensembl" id="ENSECAT00000117386.1">
    <property type="protein sequence ID" value="ENSECAP00000072683.1"/>
    <property type="gene ID" value="ENSECAG00000053918.1"/>
</dbReference>
<dbReference type="Pfam" id="PF13855">
    <property type="entry name" value="LRR_8"/>
    <property type="match status" value="1"/>
</dbReference>
<dbReference type="PROSITE" id="PS51450">
    <property type="entry name" value="LRR"/>
    <property type="match status" value="1"/>
</dbReference>
<dbReference type="PANTHER" id="PTHR24373">
    <property type="entry name" value="SLIT RELATED LEUCINE-RICH REPEAT NEURONAL PROTEIN"/>
    <property type="match status" value="1"/>
</dbReference>
<dbReference type="InterPro" id="IPR050328">
    <property type="entry name" value="Dev_Immune_Receptor"/>
</dbReference>
<dbReference type="Ensembl" id="ENSECAT00000109255.1">
    <property type="protein sequence ID" value="ENSECAP00000057975.1"/>
    <property type="gene ID" value="ENSECAG00000053918.1"/>
</dbReference>
<reference evidence="5" key="2">
    <citation type="submission" date="2025-05" db="UniProtKB">
        <authorList>
            <consortium name="Ensembl"/>
        </authorList>
    </citation>
    <scope>IDENTIFICATION</scope>
    <source>
        <strain evidence="5">Thoroughbred</strain>
    </source>
</reference>
<reference evidence="5 6" key="1">
    <citation type="journal article" date="2009" name="Science">
        <title>Genome sequence, comparative analysis, and population genetics of the domestic horse.</title>
        <authorList>
            <consortium name="Broad Institute Genome Sequencing Platform"/>
            <consortium name="Broad Institute Whole Genome Assembly Team"/>
            <person name="Wade C.M."/>
            <person name="Giulotto E."/>
            <person name="Sigurdsson S."/>
            <person name="Zoli M."/>
            <person name="Gnerre S."/>
            <person name="Imsland F."/>
            <person name="Lear T.L."/>
            <person name="Adelson D.L."/>
            <person name="Bailey E."/>
            <person name="Bellone R.R."/>
            <person name="Bloecker H."/>
            <person name="Distl O."/>
            <person name="Edgar R.C."/>
            <person name="Garber M."/>
            <person name="Leeb T."/>
            <person name="Mauceli E."/>
            <person name="MacLeod J.N."/>
            <person name="Penedo M.C.T."/>
            <person name="Raison J.M."/>
            <person name="Sharpe T."/>
            <person name="Vogel J."/>
            <person name="Andersson L."/>
            <person name="Antczak D.F."/>
            <person name="Biagi T."/>
            <person name="Binns M.M."/>
            <person name="Chowdhary B.P."/>
            <person name="Coleman S.J."/>
            <person name="Della Valle G."/>
            <person name="Fryc S."/>
            <person name="Guerin G."/>
            <person name="Hasegawa T."/>
            <person name="Hill E.W."/>
            <person name="Jurka J."/>
            <person name="Kiialainen A."/>
            <person name="Lindgren G."/>
            <person name="Liu J."/>
            <person name="Magnani E."/>
            <person name="Mickelson J.R."/>
            <person name="Murray J."/>
            <person name="Nergadze S.G."/>
            <person name="Onofrio R."/>
            <person name="Pedroni S."/>
            <person name="Piras M.F."/>
            <person name="Raudsepp T."/>
            <person name="Rocchi M."/>
            <person name="Roeed K.H."/>
            <person name="Ryder O.A."/>
            <person name="Searle S."/>
            <person name="Skow L."/>
            <person name="Swinburne J.E."/>
            <person name="Syvaenen A.C."/>
            <person name="Tozaki T."/>
            <person name="Valberg S.J."/>
            <person name="Vaudin M."/>
            <person name="White J.R."/>
            <person name="Zody M.C."/>
            <person name="Lander E.S."/>
            <person name="Lindblad-Toh K."/>
        </authorList>
    </citation>
    <scope>NUCLEOTIDE SEQUENCE [LARGE SCALE GENOMIC DNA]</scope>
    <source>
        <strain evidence="5 6">Thoroughbred</strain>
    </source>
</reference>
<evidence type="ECO:0000256" key="1">
    <source>
        <dbReference type="ARBA" id="ARBA00022614"/>
    </source>
</evidence>
<dbReference type="Proteomes" id="UP000002281">
    <property type="component" value="Chromosome 11"/>
</dbReference>
<dbReference type="SMART" id="SM00369">
    <property type="entry name" value="LRR_TYP"/>
    <property type="match status" value="5"/>
</dbReference>
<dbReference type="AlphaFoldDB" id="A0A9L0R531"/>
<dbReference type="InterPro" id="IPR000483">
    <property type="entry name" value="Cys-rich_flank_reg_C"/>
</dbReference>
<feature type="domain" description="LRRCT" evidence="4">
    <location>
        <begin position="193"/>
        <end position="244"/>
    </location>
</feature>
<evidence type="ECO:0000256" key="2">
    <source>
        <dbReference type="ARBA" id="ARBA00022729"/>
    </source>
</evidence>
<dbReference type="PRINTS" id="PR00019">
    <property type="entry name" value="LEURICHRPT"/>
</dbReference>
<evidence type="ECO:0000256" key="3">
    <source>
        <dbReference type="ARBA" id="ARBA00022737"/>
    </source>
</evidence>
<proteinExistence type="predicted"/>
<evidence type="ECO:0000313" key="5">
    <source>
        <dbReference type="Ensembl" id="ENSECAP00000057975.1"/>
    </source>
</evidence>
<dbReference type="InterPro" id="IPR001611">
    <property type="entry name" value="Leu-rich_rpt"/>
</dbReference>
<keyword evidence="6" id="KW-1185">Reference proteome</keyword>
<keyword evidence="1" id="KW-0433">Leucine-rich repeat</keyword>
<dbReference type="SMART" id="SM00082">
    <property type="entry name" value="LRRCT"/>
    <property type="match status" value="1"/>
</dbReference>
<dbReference type="SUPFAM" id="SSF52058">
    <property type="entry name" value="L domain-like"/>
    <property type="match status" value="1"/>
</dbReference>
<dbReference type="Gene3D" id="3.80.10.10">
    <property type="entry name" value="Ribonuclease Inhibitor"/>
    <property type="match status" value="1"/>
</dbReference>